<dbReference type="AlphaFoldDB" id="A0AAE1D6E3"/>
<feature type="domain" description="C-type lectin" evidence="5">
    <location>
        <begin position="632"/>
        <end position="755"/>
    </location>
</feature>
<dbReference type="InterPro" id="IPR016186">
    <property type="entry name" value="C-type_lectin-like/link_sf"/>
</dbReference>
<dbReference type="PROSITE" id="PS50041">
    <property type="entry name" value="C_TYPE_LECTIN_2"/>
    <property type="match status" value="5"/>
</dbReference>
<feature type="region of interest" description="Disordered" evidence="2">
    <location>
        <begin position="526"/>
        <end position="602"/>
    </location>
</feature>
<dbReference type="EMBL" id="JAWDGP010005165">
    <property type="protein sequence ID" value="KAK3759104.1"/>
    <property type="molecule type" value="Genomic_DNA"/>
</dbReference>
<feature type="signal peptide" evidence="4">
    <location>
        <begin position="1"/>
        <end position="19"/>
    </location>
</feature>
<dbReference type="CDD" id="cd00037">
    <property type="entry name" value="CLECT"/>
    <property type="match status" value="5"/>
</dbReference>
<dbReference type="PANTHER" id="PTHR22803">
    <property type="entry name" value="MANNOSE, PHOSPHOLIPASE, LECTIN RECEPTOR RELATED"/>
    <property type="match status" value="1"/>
</dbReference>
<dbReference type="InterPro" id="IPR016187">
    <property type="entry name" value="CTDL_fold"/>
</dbReference>
<evidence type="ECO:0000259" key="5">
    <source>
        <dbReference type="PROSITE" id="PS50041"/>
    </source>
</evidence>
<evidence type="ECO:0000256" key="1">
    <source>
        <dbReference type="ARBA" id="ARBA00023157"/>
    </source>
</evidence>
<feature type="compositionally biased region" description="Low complexity" evidence="2">
    <location>
        <begin position="322"/>
        <end position="372"/>
    </location>
</feature>
<organism evidence="6 7">
    <name type="scientific">Elysia crispata</name>
    <name type="common">lettuce slug</name>
    <dbReference type="NCBI Taxonomy" id="231223"/>
    <lineage>
        <taxon>Eukaryota</taxon>
        <taxon>Metazoa</taxon>
        <taxon>Spiralia</taxon>
        <taxon>Lophotrochozoa</taxon>
        <taxon>Mollusca</taxon>
        <taxon>Gastropoda</taxon>
        <taxon>Heterobranchia</taxon>
        <taxon>Euthyneura</taxon>
        <taxon>Panpulmonata</taxon>
        <taxon>Sacoglossa</taxon>
        <taxon>Placobranchoidea</taxon>
        <taxon>Plakobranchidae</taxon>
        <taxon>Elysia</taxon>
    </lineage>
</organism>
<feature type="domain" description="C-type lectin" evidence="5">
    <location>
        <begin position="168"/>
        <end position="287"/>
    </location>
</feature>
<name>A0AAE1D6E3_9GAST</name>
<dbReference type="PROSITE" id="PS00615">
    <property type="entry name" value="C_TYPE_LECTIN_1"/>
    <property type="match status" value="3"/>
</dbReference>
<evidence type="ECO:0000256" key="3">
    <source>
        <dbReference type="SAM" id="Phobius"/>
    </source>
</evidence>
<keyword evidence="3" id="KW-0472">Membrane</keyword>
<reference evidence="6" key="1">
    <citation type="journal article" date="2023" name="G3 (Bethesda)">
        <title>A reference genome for the long-term kleptoplast-retaining sea slug Elysia crispata morphotype clarki.</title>
        <authorList>
            <person name="Eastman K.E."/>
            <person name="Pendleton A.L."/>
            <person name="Shaikh M.A."/>
            <person name="Suttiyut T."/>
            <person name="Ogas R."/>
            <person name="Tomko P."/>
            <person name="Gavelis G."/>
            <person name="Widhalm J.R."/>
            <person name="Wisecaver J.H."/>
        </authorList>
    </citation>
    <scope>NUCLEOTIDE SEQUENCE</scope>
    <source>
        <strain evidence="6">ECLA1</strain>
    </source>
</reference>
<protein>
    <recommendedName>
        <fullName evidence="5">C-type lectin domain-containing protein</fullName>
    </recommendedName>
</protein>
<dbReference type="InterPro" id="IPR018378">
    <property type="entry name" value="C-type_lectin_CS"/>
</dbReference>
<evidence type="ECO:0000256" key="2">
    <source>
        <dbReference type="SAM" id="MobiDB-lite"/>
    </source>
</evidence>
<keyword evidence="7" id="KW-1185">Reference proteome</keyword>
<sequence>MWSLLLFCSVTVIIAGVCGETFKCPDGWLASPVPRSCVKVFQQKRSWVDARKMCQAVNADLVRIPNDKMNSFVAGLLNTTGDTKYWIGLHDRVTERTFKWLDDTNKPSYTNWANKQPNNYRSNKGQDQDCAEIGTFTPKWQDDWCYRRSRFICETTFSCPKGWTRSSESGTCLQVYKTKLSWARARAYCKVQSGDLVKILNRAMNTLVVDLINFGEINKDKVWIGLHDRGIEGRFYWLDETQAPSYLNWANAQPNNFRGKQDCVEIGTFSPRWQDDYCMVSARFVCERPPDKQTFPRTTLPSSNKSTTVSSTTKTTPRRVQTSTTVSNTTKTTPRRVQTSTTVSSTTKTTPRRVQTSTTTTTTTTTTTNRTVKTSRKAPAVADWHSAWVMDPKSNSLFKVSSDAQPWSIARAICQHTGGDLVKIRDQEMNDFVAGLIRARGSGSYWLGLQRNQTTTPDSTQVRYENWAPNATSGSGLSSSQGGLTCVQIGPTLPLWQLASCSEQRKFVCEKNAMDHWRPMIIQTSSSVPSTTTTTPHSVQTSVAVPSTTTTTPHSVQTSVAVPSTTTTTPRSVQTSDSVPSTTTTTTRSVQTSLASTNSSTDRIIPQTAQTSTSKTDRVNTTLSGDWSFNPASGTMMRASQDKKTWVDARAVCQTEGGELAEIQDPHTNAFVADLISSNGGGPHWIGLNDRREENRFVWLDKNEEVRYTNWARKQPDNYQNKSNAKSGQDCVEIGTFTLQWQDEVCTTKSKYVCERLPSTTSKPGTNIRCPDGWSASPASGSCVKLYRGEKSWSGGRAVCQAYGGDLVIIHSDAMNTYVAGLISKGESRQFWLGLHDTNGDGKFLWLDSKDKVPYTNWANRQPSSYAQKESKNAKRCAVMGTPDNKWRVDVCSKPSSFVCEMTTRVLPSAHRGGGSGSPPSLIIGIIACVCLVGAGVAAVVTYRRKLTRKPFTSNNTTVSFTNLVDESVYDESSSNV</sequence>
<evidence type="ECO:0000313" key="6">
    <source>
        <dbReference type="EMBL" id="KAK3759104.1"/>
    </source>
</evidence>
<gene>
    <name evidence="6" type="ORF">RRG08_040658</name>
</gene>
<dbReference type="SUPFAM" id="SSF56436">
    <property type="entry name" value="C-type lectin-like"/>
    <property type="match status" value="5"/>
</dbReference>
<keyword evidence="3" id="KW-1133">Transmembrane helix</keyword>
<proteinExistence type="predicted"/>
<dbReference type="InterPro" id="IPR001304">
    <property type="entry name" value="C-type_lectin-like"/>
</dbReference>
<feature type="chain" id="PRO_5042014259" description="C-type lectin domain-containing protein" evidence="4">
    <location>
        <begin position="20"/>
        <end position="977"/>
    </location>
</feature>
<feature type="domain" description="C-type lectin" evidence="5">
    <location>
        <begin position="393"/>
        <end position="510"/>
    </location>
</feature>
<feature type="compositionally biased region" description="Low complexity" evidence="2">
    <location>
        <begin position="526"/>
        <end position="593"/>
    </location>
</feature>
<dbReference type="Proteomes" id="UP001283361">
    <property type="component" value="Unassembled WGS sequence"/>
</dbReference>
<feature type="domain" description="C-type lectin" evidence="5">
    <location>
        <begin position="33"/>
        <end position="154"/>
    </location>
</feature>
<evidence type="ECO:0000256" key="4">
    <source>
        <dbReference type="SAM" id="SignalP"/>
    </source>
</evidence>
<keyword evidence="4" id="KW-0732">Signal</keyword>
<accession>A0AAE1D6E3</accession>
<evidence type="ECO:0000313" key="7">
    <source>
        <dbReference type="Proteomes" id="UP001283361"/>
    </source>
</evidence>
<dbReference type="InterPro" id="IPR050111">
    <property type="entry name" value="C-type_lectin/snaclec_domain"/>
</dbReference>
<feature type="transmembrane region" description="Helical" evidence="3">
    <location>
        <begin position="922"/>
        <end position="943"/>
    </location>
</feature>
<feature type="compositionally biased region" description="Low complexity" evidence="2">
    <location>
        <begin position="302"/>
        <end position="315"/>
    </location>
</feature>
<dbReference type="SMART" id="SM00034">
    <property type="entry name" value="CLECT"/>
    <property type="match status" value="5"/>
</dbReference>
<feature type="domain" description="C-type lectin" evidence="5">
    <location>
        <begin position="779"/>
        <end position="901"/>
    </location>
</feature>
<dbReference type="Gene3D" id="3.10.100.10">
    <property type="entry name" value="Mannose-Binding Protein A, subunit A"/>
    <property type="match status" value="5"/>
</dbReference>
<comment type="caution">
    <text evidence="6">The sequence shown here is derived from an EMBL/GenBank/DDBJ whole genome shotgun (WGS) entry which is preliminary data.</text>
</comment>
<feature type="region of interest" description="Disordered" evidence="2">
    <location>
        <begin position="290"/>
        <end position="378"/>
    </location>
</feature>
<dbReference type="Pfam" id="PF00059">
    <property type="entry name" value="Lectin_C"/>
    <property type="match status" value="5"/>
</dbReference>
<keyword evidence="3" id="KW-0812">Transmembrane</keyword>
<keyword evidence="1" id="KW-1015">Disulfide bond</keyword>